<accession>A0A518IM54</accession>
<protein>
    <submittedName>
        <fullName evidence="1">Uncharacterized protein</fullName>
    </submittedName>
</protein>
<keyword evidence="2" id="KW-1185">Reference proteome</keyword>
<dbReference type="EMBL" id="CP036318">
    <property type="protein sequence ID" value="QDV54155.1"/>
    <property type="molecule type" value="Genomic_DNA"/>
</dbReference>
<dbReference type="AlphaFoldDB" id="A0A518IM54"/>
<reference evidence="1 2" key="1">
    <citation type="submission" date="2019-02" db="EMBL/GenBank/DDBJ databases">
        <title>Deep-cultivation of Planctomycetes and their phenomic and genomic characterization uncovers novel biology.</title>
        <authorList>
            <person name="Wiegand S."/>
            <person name="Jogler M."/>
            <person name="Boedeker C."/>
            <person name="Pinto D."/>
            <person name="Vollmers J."/>
            <person name="Rivas-Marin E."/>
            <person name="Kohn T."/>
            <person name="Peeters S.H."/>
            <person name="Heuer A."/>
            <person name="Rast P."/>
            <person name="Oberbeckmann S."/>
            <person name="Bunk B."/>
            <person name="Jeske O."/>
            <person name="Meyerdierks A."/>
            <person name="Storesund J.E."/>
            <person name="Kallscheuer N."/>
            <person name="Luecker S."/>
            <person name="Lage O.M."/>
            <person name="Pohl T."/>
            <person name="Merkel B.J."/>
            <person name="Hornburger P."/>
            <person name="Mueller R.-W."/>
            <person name="Bruemmer F."/>
            <person name="Labrenz M."/>
            <person name="Spormann A.M."/>
            <person name="Op den Camp H."/>
            <person name="Overmann J."/>
            <person name="Amann R."/>
            <person name="Jetten M.S.M."/>
            <person name="Mascher T."/>
            <person name="Medema M.H."/>
            <person name="Devos D.P."/>
            <person name="Kaster A.-K."/>
            <person name="Ovreas L."/>
            <person name="Rohde M."/>
            <person name="Galperin M.Y."/>
            <person name="Jogler C."/>
        </authorList>
    </citation>
    <scope>NUCLEOTIDE SEQUENCE [LARGE SCALE GENOMIC DNA]</scope>
    <source>
        <strain evidence="1 2">Mal33</strain>
    </source>
</reference>
<sequence>MRLYAALGQHGVAQYTILGEEKTVVRHGN</sequence>
<name>A0A518IM54_9BACT</name>
<dbReference type="Proteomes" id="UP000316770">
    <property type="component" value="Chromosome"/>
</dbReference>
<evidence type="ECO:0000313" key="2">
    <source>
        <dbReference type="Proteomes" id="UP000316770"/>
    </source>
</evidence>
<evidence type="ECO:0000313" key="1">
    <source>
        <dbReference type="EMBL" id="QDV54155.1"/>
    </source>
</evidence>
<organism evidence="1 2">
    <name type="scientific">Rosistilla oblonga</name>
    <dbReference type="NCBI Taxonomy" id="2527990"/>
    <lineage>
        <taxon>Bacteria</taxon>
        <taxon>Pseudomonadati</taxon>
        <taxon>Planctomycetota</taxon>
        <taxon>Planctomycetia</taxon>
        <taxon>Pirellulales</taxon>
        <taxon>Pirellulaceae</taxon>
        <taxon>Rosistilla</taxon>
    </lineage>
</organism>
<proteinExistence type="predicted"/>
<gene>
    <name evidence="1" type="ORF">Mal33_01010</name>
</gene>